<keyword evidence="4" id="KW-0548">Nucleotidyltransferase</keyword>
<evidence type="ECO:0000256" key="3">
    <source>
        <dbReference type="ARBA" id="ARBA00022679"/>
    </source>
</evidence>
<dbReference type="GO" id="GO:0006261">
    <property type="term" value="P:DNA-templated DNA replication"/>
    <property type="evidence" value="ECO:0007669"/>
    <property type="project" value="TreeGrafter"/>
</dbReference>
<comment type="catalytic activity">
    <reaction evidence="7">
        <text>DNA(n) + a 2'-deoxyribonucleoside 5'-triphosphate = DNA(n+1) + diphosphate</text>
        <dbReference type="Rhea" id="RHEA:22508"/>
        <dbReference type="Rhea" id="RHEA-COMP:17339"/>
        <dbReference type="Rhea" id="RHEA-COMP:17340"/>
        <dbReference type="ChEBI" id="CHEBI:33019"/>
        <dbReference type="ChEBI" id="CHEBI:61560"/>
        <dbReference type="ChEBI" id="CHEBI:173112"/>
        <dbReference type="EC" id="2.7.7.7"/>
    </reaction>
</comment>
<evidence type="ECO:0000259" key="8">
    <source>
        <dbReference type="Pfam" id="PF09115"/>
    </source>
</evidence>
<evidence type="ECO:0000256" key="7">
    <source>
        <dbReference type="ARBA" id="ARBA00049244"/>
    </source>
</evidence>
<keyword evidence="5" id="KW-0235">DNA replication</keyword>
<reference evidence="9 10" key="1">
    <citation type="journal article" date="2011" name="Front. Microbiol.">
        <title>Genomic signatures of strain selection and enhancement in Bacillus atrophaeus var. globigii, a historical biowarfare simulant.</title>
        <authorList>
            <person name="Gibbons H.S."/>
            <person name="Broomall S.M."/>
            <person name="McNew L.A."/>
            <person name="Daligault H."/>
            <person name="Chapman C."/>
            <person name="Bruce D."/>
            <person name="Karavis M."/>
            <person name="Krepps M."/>
            <person name="McGregor P.A."/>
            <person name="Hong C."/>
            <person name="Park K.H."/>
            <person name="Akmal A."/>
            <person name="Feldman A."/>
            <person name="Lin J.S."/>
            <person name="Chang W.E."/>
            <person name="Higgs B.W."/>
            <person name="Demirev P."/>
            <person name="Lindquist J."/>
            <person name="Liem A."/>
            <person name="Fochler E."/>
            <person name="Read T.D."/>
            <person name="Tapia R."/>
            <person name="Johnson S."/>
            <person name="Bishop-Lilly K.A."/>
            <person name="Detter C."/>
            <person name="Han C."/>
            <person name="Sozhamannan S."/>
            <person name="Rosenzweig C.N."/>
            <person name="Skowronski E.W."/>
        </authorList>
    </citation>
    <scope>NUCLEOTIDE SEQUENCE [LARGE SCALE GENOMIC DNA]</scope>
    <source>
        <strain evidence="9 10">Y4G10-17</strain>
    </source>
</reference>
<dbReference type="PANTHER" id="PTHR11669:SF8">
    <property type="entry name" value="DNA POLYMERASE III SUBUNIT DELTA"/>
    <property type="match status" value="1"/>
</dbReference>
<dbReference type="AlphaFoldDB" id="A0A432WML3"/>
<dbReference type="SUPFAM" id="SSF52540">
    <property type="entry name" value="P-loop containing nucleoside triphosphate hydrolases"/>
    <property type="match status" value="1"/>
</dbReference>
<keyword evidence="3" id="KW-0808">Transferase</keyword>
<dbReference type="Proteomes" id="UP000287823">
    <property type="component" value="Unassembled WGS sequence"/>
</dbReference>
<evidence type="ECO:0000256" key="5">
    <source>
        <dbReference type="ARBA" id="ARBA00022705"/>
    </source>
</evidence>
<evidence type="ECO:0000256" key="4">
    <source>
        <dbReference type="ARBA" id="ARBA00022695"/>
    </source>
</evidence>
<comment type="caution">
    <text evidence="9">The sequence shown here is derived from an EMBL/GenBank/DDBJ whole genome shotgun (WGS) entry which is preliminary data.</text>
</comment>
<dbReference type="Gene3D" id="3.40.50.300">
    <property type="entry name" value="P-loop containing nucleotide triphosphate hydrolases"/>
    <property type="match status" value="1"/>
</dbReference>
<sequence length="323" mass="35741">MKLPWLRATWQALMQAAQNQRLSHGLAIIWNPQLGSDRLLDQLSQWLLCQHSEGQMKACGQCKSCLLWHAQGHPDYHRIGDNDDSSIGVDAIRQLQQRLSTSANQGGHKVAVIAEAEKLTVAAANALLKTLEEPPAATTIIVASRRYQALLPTIRSRLQYYPVTRPGITQLAQWLTQYGEQPVNATETLRVWCDAPLTALERLGQGTLQSANSMAGVLGGETPDTKSWASKEGALGALDDMERLLRDTLCYQQTHNESLLIDADGLMQSGLVGDTREPVATSALNDFLQQCHQLRARLRQQSGLNTQLAIQQLLNQLRQLAQR</sequence>
<dbReference type="Pfam" id="PF09115">
    <property type="entry name" value="DNApol3-delta_C"/>
    <property type="match status" value="1"/>
</dbReference>
<dbReference type="RefSeq" id="WP_126798032.1">
    <property type="nucleotide sequence ID" value="NZ_PIPO01000001.1"/>
</dbReference>
<evidence type="ECO:0000256" key="2">
    <source>
        <dbReference type="ARBA" id="ARBA00014363"/>
    </source>
</evidence>
<gene>
    <name evidence="9" type="ORF">CWE14_03145</name>
</gene>
<dbReference type="PANTHER" id="PTHR11669">
    <property type="entry name" value="REPLICATION FACTOR C / DNA POLYMERASE III GAMMA-TAU SUBUNIT"/>
    <property type="match status" value="1"/>
</dbReference>
<evidence type="ECO:0000313" key="10">
    <source>
        <dbReference type="Proteomes" id="UP000287823"/>
    </source>
</evidence>
<dbReference type="InterPro" id="IPR050238">
    <property type="entry name" value="DNA_Rep/Repair_Clamp_Loader"/>
</dbReference>
<protein>
    <recommendedName>
        <fullName evidence="2">DNA polymerase III subunit delta'</fullName>
        <ecNumber evidence="1">2.7.7.7</ecNumber>
    </recommendedName>
</protein>
<dbReference type="GO" id="GO:0003887">
    <property type="term" value="F:DNA-directed DNA polymerase activity"/>
    <property type="evidence" value="ECO:0007669"/>
    <property type="project" value="UniProtKB-KW"/>
</dbReference>
<dbReference type="EC" id="2.7.7.7" evidence="1"/>
<evidence type="ECO:0000256" key="1">
    <source>
        <dbReference type="ARBA" id="ARBA00012417"/>
    </source>
</evidence>
<dbReference type="InterPro" id="IPR027417">
    <property type="entry name" value="P-loop_NTPase"/>
</dbReference>
<name>A0A432WML3_9GAMM</name>
<dbReference type="InterPro" id="IPR015199">
    <property type="entry name" value="DNA_pol_III_delta_C"/>
</dbReference>
<dbReference type="GO" id="GO:0009360">
    <property type="term" value="C:DNA polymerase III complex"/>
    <property type="evidence" value="ECO:0007669"/>
    <property type="project" value="InterPro"/>
</dbReference>
<dbReference type="EMBL" id="PIPO01000001">
    <property type="protein sequence ID" value="RUO35004.1"/>
    <property type="molecule type" value="Genomic_DNA"/>
</dbReference>
<dbReference type="GO" id="GO:0003677">
    <property type="term" value="F:DNA binding"/>
    <property type="evidence" value="ECO:0007669"/>
    <property type="project" value="InterPro"/>
</dbReference>
<dbReference type="Pfam" id="PF13177">
    <property type="entry name" value="DNA_pol3_delta2"/>
    <property type="match status" value="1"/>
</dbReference>
<evidence type="ECO:0000313" key="9">
    <source>
        <dbReference type="EMBL" id="RUO35004.1"/>
    </source>
</evidence>
<keyword evidence="10" id="KW-1185">Reference proteome</keyword>
<feature type="domain" description="DNA polymerase III delta subunit C-terminal" evidence="8">
    <location>
        <begin position="232"/>
        <end position="318"/>
    </location>
</feature>
<organism evidence="9 10">
    <name type="scientific">Aliidiomarina soli</name>
    <dbReference type="NCBI Taxonomy" id="1928574"/>
    <lineage>
        <taxon>Bacteria</taxon>
        <taxon>Pseudomonadati</taxon>
        <taxon>Pseudomonadota</taxon>
        <taxon>Gammaproteobacteria</taxon>
        <taxon>Alteromonadales</taxon>
        <taxon>Idiomarinaceae</taxon>
        <taxon>Aliidiomarina</taxon>
    </lineage>
</organism>
<accession>A0A432WML3</accession>
<proteinExistence type="predicted"/>
<keyword evidence="6" id="KW-0239">DNA-directed DNA polymerase</keyword>
<evidence type="ECO:0000256" key="6">
    <source>
        <dbReference type="ARBA" id="ARBA00022932"/>
    </source>
</evidence>